<dbReference type="RefSeq" id="WP_347179180.1">
    <property type="nucleotide sequence ID" value="NZ_JAQOSP010000007.1"/>
</dbReference>
<dbReference type="CDD" id="cd02197">
    <property type="entry name" value="HypE"/>
    <property type="match status" value="1"/>
</dbReference>
<evidence type="ECO:0000313" key="4">
    <source>
        <dbReference type="EMBL" id="MDJ1168242.1"/>
    </source>
</evidence>
<evidence type="ECO:0000256" key="1">
    <source>
        <dbReference type="ARBA" id="ARBA00006243"/>
    </source>
</evidence>
<dbReference type="Proteomes" id="UP001235303">
    <property type="component" value="Unassembled WGS sequence"/>
</dbReference>
<dbReference type="InterPro" id="IPR036921">
    <property type="entry name" value="PurM-like_N_sf"/>
</dbReference>
<gene>
    <name evidence="4" type="primary">hypE</name>
    <name evidence="4" type="ORF">PMG71_02220</name>
</gene>
<dbReference type="Pfam" id="PF00586">
    <property type="entry name" value="AIRS"/>
    <property type="match status" value="1"/>
</dbReference>
<dbReference type="Gene3D" id="3.30.1330.10">
    <property type="entry name" value="PurM-like, N-terminal domain"/>
    <property type="match status" value="1"/>
</dbReference>
<dbReference type="EMBL" id="JAQOSP010000007">
    <property type="protein sequence ID" value="MDJ1168242.1"/>
    <property type="molecule type" value="Genomic_DNA"/>
</dbReference>
<accession>A0ABT7AMX2</accession>
<dbReference type="InterPro" id="IPR016188">
    <property type="entry name" value="PurM-like_N"/>
</dbReference>
<keyword evidence="5" id="KW-1185">Reference proteome</keyword>
<dbReference type="Gene3D" id="3.90.650.10">
    <property type="entry name" value="PurM-like C-terminal domain"/>
    <property type="match status" value="1"/>
</dbReference>
<reference evidence="4 5" key="1">
    <citation type="submission" date="2023-01" db="EMBL/GenBank/DDBJ databases">
        <title>Novel diversity within Roseofilum (Cyanobacteria; Desertifilaceae) from marine benthic mats with descriptions of four novel species.</title>
        <authorList>
            <person name="Wang Y."/>
            <person name="Berthold D.E."/>
            <person name="Hu J."/>
            <person name="Lefler F.W."/>
            <person name="Laughinghouse H.D. IV."/>
        </authorList>
    </citation>
    <scope>NUCLEOTIDE SEQUENCE [LARGE SCALE GENOMIC DNA]</scope>
    <source>
        <strain evidence="4 5">BLCC-M154</strain>
    </source>
</reference>
<dbReference type="InterPro" id="IPR036676">
    <property type="entry name" value="PurM-like_C_sf"/>
</dbReference>
<feature type="domain" description="PurM-like N-terminal" evidence="2">
    <location>
        <begin position="51"/>
        <end position="163"/>
    </location>
</feature>
<dbReference type="SUPFAM" id="SSF55326">
    <property type="entry name" value="PurM N-terminal domain-like"/>
    <property type="match status" value="1"/>
</dbReference>
<sequence length="354" mass="37456">MASSSDFSLSCPIPLQNYPQVLLAHGGGGKLMHQLIEQMFLPIFGRAEVSHDASVFAVPGDRLALTTDSYVVNPLIFPGGDIGSMAVYGTVNDLAMAGAKPLYLSAGFILEEGLSMETLWQIVQSMQGAAQRAGVQIITGDTKVVDRGKGDGMFINTSGVGEIVSPTPISPQQVRSQDAIIINGDLGRHGIAIMAVREGLEFETTIKSDSAPVSHQVLALLEAGVNLHCLRDLTRGGLASTLNEIALSSSLNLHIDESLIPVQEDVRGACEILGFDPLYVANEGRFVAFIPQSDVDLALSVLKETSEAEMTPSVIGTVGEKAISDSSGLVSLKSQIGASRILDWLSGEQLPRIC</sequence>
<comment type="similarity">
    <text evidence="1">Belongs to the HypE family.</text>
</comment>
<proteinExistence type="inferred from homology"/>
<dbReference type="PANTHER" id="PTHR30303:SF0">
    <property type="entry name" value="CARBAMOYL DEHYDRATASE HYPE"/>
    <property type="match status" value="1"/>
</dbReference>
<feature type="domain" description="PurM-like C-terminal" evidence="3">
    <location>
        <begin position="178"/>
        <end position="321"/>
    </location>
</feature>
<dbReference type="NCBIfam" id="TIGR02124">
    <property type="entry name" value="hypE"/>
    <property type="match status" value="1"/>
</dbReference>
<name>A0ABT7AMX2_9CYAN</name>
<comment type="caution">
    <text evidence="4">The sequence shown here is derived from an EMBL/GenBank/DDBJ whole genome shotgun (WGS) entry which is preliminary data.</text>
</comment>
<evidence type="ECO:0000259" key="3">
    <source>
        <dbReference type="Pfam" id="PF02769"/>
    </source>
</evidence>
<organism evidence="4 5">
    <name type="scientific">Roseofilum acuticapitatum BLCC-M154</name>
    <dbReference type="NCBI Taxonomy" id="3022444"/>
    <lineage>
        <taxon>Bacteria</taxon>
        <taxon>Bacillati</taxon>
        <taxon>Cyanobacteriota</taxon>
        <taxon>Cyanophyceae</taxon>
        <taxon>Desertifilales</taxon>
        <taxon>Desertifilaceae</taxon>
        <taxon>Roseofilum</taxon>
        <taxon>Roseofilum acuticapitatum</taxon>
    </lineage>
</organism>
<dbReference type="SUPFAM" id="SSF56042">
    <property type="entry name" value="PurM C-terminal domain-like"/>
    <property type="match status" value="1"/>
</dbReference>
<dbReference type="Pfam" id="PF02769">
    <property type="entry name" value="AIRS_C"/>
    <property type="match status" value="1"/>
</dbReference>
<evidence type="ECO:0000313" key="5">
    <source>
        <dbReference type="Proteomes" id="UP001235303"/>
    </source>
</evidence>
<dbReference type="InterPro" id="IPR011854">
    <property type="entry name" value="HypE"/>
</dbReference>
<evidence type="ECO:0000259" key="2">
    <source>
        <dbReference type="Pfam" id="PF00586"/>
    </source>
</evidence>
<dbReference type="InterPro" id="IPR010918">
    <property type="entry name" value="PurM-like_C_dom"/>
</dbReference>
<dbReference type="PANTHER" id="PTHR30303">
    <property type="entry name" value="HYDROGENASE ISOENZYMES FORMATION PROTEIN HYPE"/>
    <property type="match status" value="1"/>
</dbReference>
<dbReference type="PIRSF" id="PIRSF005644">
    <property type="entry name" value="Hdrgns_mtr_HypE"/>
    <property type="match status" value="1"/>
</dbReference>
<protein>
    <submittedName>
        <fullName evidence="4">Hydrogenase expression/formation protein HypE</fullName>
    </submittedName>
</protein>